<comment type="subcellular location">
    <subcellularLocation>
        <location evidence="1">Membrane</location>
        <topology evidence="1">Multi-pass membrane protein</topology>
    </subcellularLocation>
</comment>
<dbReference type="GO" id="GO:0022857">
    <property type="term" value="F:transmembrane transporter activity"/>
    <property type="evidence" value="ECO:0007669"/>
    <property type="project" value="InterPro"/>
</dbReference>
<keyword evidence="9" id="KW-1185">Reference proteome</keyword>
<feature type="transmembrane region" description="Helical" evidence="6">
    <location>
        <begin position="102"/>
        <end position="122"/>
    </location>
</feature>
<dbReference type="Pfam" id="PF07690">
    <property type="entry name" value="MFS_1"/>
    <property type="match status" value="1"/>
</dbReference>
<feature type="transmembrane region" description="Helical" evidence="6">
    <location>
        <begin position="222"/>
        <end position="240"/>
    </location>
</feature>
<feature type="transmembrane region" description="Helical" evidence="6">
    <location>
        <begin position="54"/>
        <end position="78"/>
    </location>
</feature>
<dbReference type="Gene3D" id="1.20.1720.10">
    <property type="entry name" value="Multidrug resistance protein D"/>
    <property type="match status" value="1"/>
</dbReference>
<dbReference type="AlphaFoldDB" id="A0A8H3FGH2"/>
<dbReference type="Gene3D" id="1.20.1250.20">
    <property type="entry name" value="MFS general substrate transporter like domains"/>
    <property type="match status" value="1"/>
</dbReference>
<evidence type="ECO:0000256" key="1">
    <source>
        <dbReference type="ARBA" id="ARBA00004141"/>
    </source>
</evidence>
<dbReference type="InterPro" id="IPR020846">
    <property type="entry name" value="MFS_dom"/>
</dbReference>
<dbReference type="OrthoDB" id="10021397at2759"/>
<dbReference type="PANTHER" id="PTHR23501:SF201">
    <property type="entry name" value="MFS AFLATOXIN EFFLUX PUMP"/>
    <property type="match status" value="1"/>
</dbReference>
<feature type="transmembrane region" description="Helical" evidence="6">
    <location>
        <begin position="292"/>
        <end position="309"/>
    </location>
</feature>
<sequence length="564" mass="60292">MAEAQRTPEVIAPTTEKERGSESSGSIRESLERHHTAQDNEKKKIELARTESEFVYPHGVPLFLIVFSLCLAIFLIALDRTIIATAIPSITNSFNSLGDAGWYGSAYLLTSCSLQLLFGRLYTFFPIKWVWLISISLFEIGSAICGAAPSSTAFIVGRAIAGSGTAGIFSGALVIITYAVPLHRRPIITGLIGGLFGVSSVIAPLLGGAFTENPHATWRWCFYINLPIGAVVIVIIAFILKVQDPKDIGLPLKDKLKKLDPLGTIVLLPAVICLLLALQWGGSTYAWSDGRIIALLVLFGVLSIVFVAIQIIRQEGATVPPRIIKIRSIYAGMIYSFFAGGSMMIFIYYLADWFQAIQGVSPVESGIRQLAMVLGFVLLSIISGIAITRIGYYTPFMIASSVIGAIGAGLLTTLTVDASTGMWIGFQVVYGVGLGLGMQQANLAAQTVLSRRDVSVGASLMVFSQTLGGSVFLSVGQNLLSNELVKGLTGISGLTPAQIVSTGATNLRTVVLPDMLPQVLNIYNGALIDCFRAGLACSCATIIGALLMEWKSIKQNKKKQSAEA</sequence>
<evidence type="ECO:0000313" key="9">
    <source>
        <dbReference type="Proteomes" id="UP000664169"/>
    </source>
</evidence>
<feature type="region of interest" description="Disordered" evidence="5">
    <location>
        <begin position="1"/>
        <end position="42"/>
    </location>
</feature>
<evidence type="ECO:0000256" key="5">
    <source>
        <dbReference type="SAM" id="MobiDB-lite"/>
    </source>
</evidence>
<feature type="transmembrane region" description="Helical" evidence="6">
    <location>
        <begin position="370"/>
        <end position="388"/>
    </location>
</feature>
<proteinExistence type="predicted"/>
<dbReference type="GO" id="GO:0005886">
    <property type="term" value="C:plasma membrane"/>
    <property type="evidence" value="ECO:0007669"/>
    <property type="project" value="TreeGrafter"/>
</dbReference>
<evidence type="ECO:0000259" key="7">
    <source>
        <dbReference type="PROSITE" id="PS50850"/>
    </source>
</evidence>
<organism evidence="8 9">
    <name type="scientific">Gomphillus americanus</name>
    <dbReference type="NCBI Taxonomy" id="1940652"/>
    <lineage>
        <taxon>Eukaryota</taxon>
        <taxon>Fungi</taxon>
        <taxon>Dikarya</taxon>
        <taxon>Ascomycota</taxon>
        <taxon>Pezizomycotina</taxon>
        <taxon>Lecanoromycetes</taxon>
        <taxon>OSLEUM clade</taxon>
        <taxon>Ostropomycetidae</taxon>
        <taxon>Ostropales</taxon>
        <taxon>Graphidaceae</taxon>
        <taxon>Gomphilloideae</taxon>
        <taxon>Gomphillus</taxon>
    </lineage>
</organism>
<dbReference type="PRINTS" id="PR01036">
    <property type="entry name" value="TCRTETB"/>
</dbReference>
<keyword evidence="2 6" id="KW-0812">Transmembrane</keyword>
<feature type="transmembrane region" description="Helical" evidence="6">
    <location>
        <begin position="522"/>
        <end position="548"/>
    </location>
</feature>
<evidence type="ECO:0000256" key="4">
    <source>
        <dbReference type="ARBA" id="ARBA00023136"/>
    </source>
</evidence>
<dbReference type="PANTHER" id="PTHR23501">
    <property type="entry name" value="MAJOR FACILITATOR SUPERFAMILY"/>
    <property type="match status" value="1"/>
</dbReference>
<feature type="transmembrane region" description="Helical" evidence="6">
    <location>
        <begin position="155"/>
        <end position="180"/>
    </location>
</feature>
<dbReference type="InterPro" id="IPR011701">
    <property type="entry name" value="MFS"/>
</dbReference>
<dbReference type="Proteomes" id="UP000664169">
    <property type="component" value="Unassembled WGS sequence"/>
</dbReference>
<keyword evidence="4 6" id="KW-0472">Membrane</keyword>
<feature type="compositionally biased region" description="Basic and acidic residues" evidence="5">
    <location>
        <begin position="29"/>
        <end position="42"/>
    </location>
</feature>
<gene>
    <name evidence="8" type="ORF">GOMPHAMPRED_003710</name>
</gene>
<dbReference type="EMBL" id="CAJPDQ010000022">
    <property type="protein sequence ID" value="CAF9924792.1"/>
    <property type="molecule type" value="Genomic_DNA"/>
</dbReference>
<feature type="transmembrane region" description="Helical" evidence="6">
    <location>
        <begin position="129"/>
        <end position="149"/>
    </location>
</feature>
<keyword evidence="3 6" id="KW-1133">Transmembrane helix</keyword>
<dbReference type="SUPFAM" id="SSF103473">
    <property type="entry name" value="MFS general substrate transporter"/>
    <property type="match status" value="1"/>
</dbReference>
<evidence type="ECO:0000313" key="8">
    <source>
        <dbReference type="EMBL" id="CAF9924792.1"/>
    </source>
</evidence>
<reference evidence="8" key="1">
    <citation type="submission" date="2021-03" db="EMBL/GenBank/DDBJ databases">
        <authorList>
            <person name="Tagirdzhanova G."/>
        </authorList>
    </citation>
    <scope>NUCLEOTIDE SEQUENCE</scope>
</reference>
<evidence type="ECO:0000256" key="3">
    <source>
        <dbReference type="ARBA" id="ARBA00022989"/>
    </source>
</evidence>
<feature type="transmembrane region" description="Helical" evidence="6">
    <location>
        <begin position="395"/>
        <end position="416"/>
    </location>
</feature>
<feature type="transmembrane region" description="Helical" evidence="6">
    <location>
        <begin position="261"/>
        <end position="280"/>
    </location>
</feature>
<feature type="transmembrane region" description="Helical" evidence="6">
    <location>
        <begin position="422"/>
        <end position="444"/>
    </location>
</feature>
<feature type="domain" description="Major facilitator superfamily (MFS) profile" evidence="7">
    <location>
        <begin position="65"/>
        <end position="520"/>
    </location>
</feature>
<dbReference type="PROSITE" id="PS50850">
    <property type="entry name" value="MFS"/>
    <property type="match status" value="1"/>
</dbReference>
<dbReference type="CDD" id="cd17502">
    <property type="entry name" value="MFS_Azr1_MDR_like"/>
    <property type="match status" value="1"/>
</dbReference>
<evidence type="ECO:0000256" key="6">
    <source>
        <dbReference type="SAM" id="Phobius"/>
    </source>
</evidence>
<feature type="transmembrane region" description="Helical" evidence="6">
    <location>
        <begin position="456"/>
        <end position="475"/>
    </location>
</feature>
<name>A0A8H3FGH2_9LECA</name>
<dbReference type="FunFam" id="1.20.1250.20:FF:000196">
    <property type="entry name" value="MFS toxin efflux pump (AflT)"/>
    <property type="match status" value="1"/>
</dbReference>
<dbReference type="FunFam" id="1.20.1720.10:FF:000012">
    <property type="entry name" value="MFS toxin efflux pump (AflT)"/>
    <property type="match status" value="1"/>
</dbReference>
<dbReference type="InterPro" id="IPR036259">
    <property type="entry name" value="MFS_trans_sf"/>
</dbReference>
<feature type="transmembrane region" description="Helical" evidence="6">
    <location>
        <begin position="187"/>
        <end position="210"/>
    </location>
</feature>
<feature type="transmembrane region" description="Helical" evidence="6">
    <location>
        <begin position="329"/>
        <end position="350"/>
    </location>
</feature>
<comment type="caution">
    <text evidence="8">The sequence shown here is derived from an EMBL/GenBank/DDBJ whole genome shotgun (WGS) entry which is preliminary data.</text>
</comment>
<protein>
    <recommendedName>
        <fullName evidence="7">Major facilitator superfamily (MFS) profile domain-containing protein</fullName>
    </recommendedName>
</protein>
<accession>A0A8H3FGH2</accession>
<evidence type="ECO:0000256" key="2">
    <source>
        <dbReference type="ARBA" id="ARBA00022692"/>
    </source>
</evidence>